<feature type="compositionally biased region" description="Polar residues" evidence="4">
    <location>
        <begin position="7"/>
        <end position="27"/>
    </location>
</feature>
<dbReference type="Proteomes" id="UP001060504">
    <property type="component" value="Unassembled WGS sequence"/>
</dbReference>
<evidence type="ECO:0000259" key="5">
    <source>
        <dbReference type="PROSITE" id="PS51206"/>
    </source>
</evidence>
<feature type="domain" description="SF3 helicase" evidence="5">
    <location>
        <begin position="825"/>
        <end position="984"/>
    </location>
</feature>
<feature type="compositionally biased region" description="Basic residues" evidence="4">
    <location>
        <begin position="71"/>
        <end position="81"/>
    </location>
</feature>
<feature type="region of interest" description="Disordered" evidence="4">
    <location>
        <begin position="1"/>
        <end position="107"/>
    </location>
</feature>
<proteinExistence type="predicted"/>
<dbReference type="InterPro" id="IPR027417">
    <property type="entry name" value="P-loop_NTPase"/>
</dbReference>
<evidence type="ECO:0000256" key="4">
    <source>
        <dbReference type="SAM" id="MobiDB-lite"/>
    </source>
</evidence>
<dbReference type="SUPFAM" id="SSF52540">
    <property type="entry name" value="P-loop containing nucleoside triphosphate hydrolases"/>
    <property type="match status" value="1"/>
</dbReference>
<protein>
    <recommendedName>
        <fullName evidence="5">SF3 helicase domain-containing protein</fullName>
    </recommendedName>
</protein>
<keyword evidence="1" id="KW-0547">Nucleotide-binding</keyword>
<accession>A0ABQ4V4K4</accession>
<dbReference type="Pfam" id="PF08706">
    <property type="entry name" value="D5_N"/>
    <property type="match status" value="1"/>
</dbReference>
<sequence>MKPHPAETSQSDTGGTPLDHTTWTPVTDSEPRPLPAPVAPQVTALTATPRPVQESNSPIAGIVPDNPVAKPKQKPKPKPKQKPAAAAPTTPELAPEPAPPQLPAQEPAPAIPEFDLAAATAAVAAFCDGLGGPGDRVVVAFLASGRSWGEACARSEVPARVAAQLAADPAVNIHMSVNTVHPDATRRRREDISTLSHLALDVDIKADACADDAQAREVITAVAVAVGAVPVRVTHSGHGWQAWWAVTDGQIGGGALPDTAAADAVSKRFQALANHVAPAGVTLDGVGDLSRIMRIPGTWNIKNPESPVQACGWQAVPDTAGTWTVEGFVSGAPSLTVAAVHAAADRAGIAPPETNNERVESDVKSQELTDEIDAVSWELWLDGDPRLTLTGEIDSCGCPIWHWTGAENSKSATLHEGCNQGCGVHIWSGSMIGQLELNRDHLSRLDLSVALTGLTRREAAARVGITLGGGEPLAAVLPEHYEQHACAAEAAGQADRAAQFREAASGMRAQQALFPAGAAAGQPEIHGQSPIIGGIPTPPAIGAAGGAAAIVDGLPGVDPQLPRYVARAEAELSAASFEVDWNVPPSSLIPRDLRPLREAVTGPRASDRPVVVPARDAAVAQAIAKAVGGSKLLRDVARSTRAAQANLSWDGARWINDADAAAVCVDALVSTHMFDVNPAVRQNKLIVLGFRKPTEEEETMQREDALNAATARGEVFDLAEYVPEQVPFHDQKWCDAATRADALARIVGRQPEVAITDTAAFDADPRLLAAEGGYIRLGKVAEEAVTVTAPDPAALATKMLGARYDAAATCPQWDRFLVQVLPDEELRAFLQRAVGVALLGAVRAQILLALTGDGANGKGVVTNVLLKMLGDYGVALDSRVLTAKSEGDHPAQLMPLRGARVAVVDELPEGLMWAENLIKRLTGGSKVTARWMNENPQSWDPTHTIILTTNGHPLVPPGAKAFWRRYREIPFTQSFATTADEFATGAYAGMADDGLEGRLITELPGILIWALEGYRQYLVRGLDEPAAVIAAGRAARADSSSFAAFCSRMFTATGVEADVVRVQQAWDAWTHYRISGDGHYQRPTNPRDLPTMLVKELGRRTRYIHSTGGKTPARLVGVKWSAEGEALLVEREGPRGAFSPPRLGVVHPPAATA</sequence>
<dbReference type="InterPro" id="IPR006500">
    <property type="entry name" value="Helicase_put_C_phage/plasmid"/>
</dbReference>
<dbReference type="Gene3D" id="3.40.50.300">
    <property type="entry name" value="P-loop containing nucleotide triphosphate hydrolases"/>
    <property type="match status" value="1"/>
</dbReference>
<dbReference type="InterPro" id="IPR014818">
    <property type="entry name" value="Phage/plasmid_primase_P4_C"/>
</dbReference>
<evidence type="ECO:0000256" key="1">
    <source>
        <dbReference type="ARBA" id="ARBA00022741"/>
    </source>
</evidence>
<feature type="compositionally biased region" description="Low complexity" evidence="4">
    <location>
        <begin position="82"/>
        <end position="93"/>
    </location>
</feature>
<evidence type="ECO:0000256" key="3">
    <source>
        <dbReference type="ARBA" id="ARBA00022840"/>
    </source>
</evidence>
<keyword evidence="3" id="KW-0067">ATP-binding</keyword>
<reference evidence="6 7" key="1">
    <citation type="submission" date="2021-08" db="EMBL/GenBank/DDBJ databases">
        <title>Draft genome sequence of Mycolicibacterium sp. NGTWS1702 strain.</title>
        <authorList>
            <person name="Matsumoto M."/>
            <person name="Tang B.C.C."/>
            <person name="Machida Y."/>
            <person name="Matoyama H."/>
            <person name="Kishihara T."/>
            <person name="Sato S."/>
            <person name="Kondo I."/>
            <person name="Sano M."/>
            <person name="Kato G."/>
        </authorList>
    </citation>
    <scope>NUCLEOTIDE SEQUENCE [LARGE SCALE GENOMIC DNA]</scope>
    <source>
        <strain evidence="6 7">NGTWSNA01</strain>
    </source>
</reference>
<organism evidence="6 7">
    <name type="scientific">Mycolicibacterium cyprinidarum</name>
    <dbReference type="NCBI Taxonomy" id="2860311"/>
    <lineage>
        <taxon>Bacteria</taxon>
        <taxon>Bacillati</taxon>
        <taxon>Actinomycetota</taxon>
        <taxon>Actinomycetes</taxon>
        <taxon>Mycobacteriales</taxon>
        <taxon>Mycobacteriaceae</taxon>
        <taxon>Mycolicibacterium</taxon>
    </lineage>
</organism>
<dbReference type="PANTHER" id="PTHR35372:SF2">
    <property type="entry name" value="SF3 HELICASE DOMAIN-CONTAINING PROTEIN"/>
    <property type="match status" value="1"/>
</dbReference>
<dbReference type="InterPro" id="IPR045455">
    <property type="entry name" value="NrS-1_pol-like_helicase"/>
</dbReference>
<evidence type="ECO:0000313" key="6">
    <source>
        <dbReference type="EMBL" id="GJF09601.1"/>
    </source>
</evidence>
<name>A0ABQ4V4K4_9MYCO</name>
<dbReference type="InterPro" id="IPR014015">
    <property type="entry name" value="Helicase_SF3_DNA-vir"/>
</dbReference>
<evidence type="ECO:0000256" key="2">
    <source>
        <dbReference type="ARBA" id="ARBA00022801"/>
    </source>
</evidence>
<keyword evidence="2" id="KW-0378">Hydrolase</keyword>
<keyword evidence="7" id="KW-1185">Reference proteome</keyword>
<dbReference type="EMBL" id="BPRH01000457">
    <property type="protein sequence ID" value="GJF09601.1"/>
    <property type="molecule type" value="Genomic_DNA"/>
</dbReference>
<dbReference type="InterPro" id="IPR051620">
    <property type="entry name" value="ORF904-like_C"/>
</dbReference>
<comment type="caution">
    <text evidence="6">The sequence shown here is derived from an EMBL/GenBank/DDBJ whole genome shotgun (WGS) entry which is preliminary data.</text>
</comment>
<dbReference type="NCBIfam" id="TIGR01613">
    <property type="entry name" value="primase_Cterm"/>
    <property type="match status" value="1"/>
</dbReference>
<dbReference type="Pfam" id="PF19263">
    <property type="entry name" value="DUF5906"/>
    <property type="match status" value="1"/>
</dbReference>
<gene>
    <name evidence="6" type="ORF">NGTWS1702_04100</name>
</gene>
<dbReference type="PROSITE" id="PS51206">
    <property type="entry name" value="SF3_HELICASE_1"/>
    <property type="match status" value="1"/>
</dbReference>
<evidence type="ECO:0000313" key="7">
    <source>
        <dbReference type="Proteomes" id="UP001060504"/>
    </source>
</evidence>
<dbReference type="PANTHER" id="PTHR35372">
    <property type="entry name" value="ATP BINDING PROTEIN-RELATED"/>
    <property type="match status" value="1"/>
</dbReference>